<evidence type="ECO:0000313" key="5">
    <source>
        <dbReference type="EMBL" id="JAB03877.1"/>
    </source>
</evidence>
<organism evidence="5">
    <name type="scientific">Callithrix jacchus</name>
    <name type="common">White-tufted-ear marmoset</name>
    <name type="synonym">Simia Jacchus</name>
    <dbReference type="NCBI Taxonomy" id="9483"/>
    <lineage>
        <taxon>Eukaryota</taxon>
        <taxon>Metazoa</taxon>
        <taxon>Chordata</taxon>
        <taxon>Craniata</taxon>
        <taxon>Vertebrata</taxon>
        <taxon>Euteleostomi</taxon>
        <taxon>Mammalia</taxon>
        <taxon>Eutheria</taxon>
        <taxon>Euarchontoglires</taxon>
        <taxon>Primates</taxon>
        <taxon>Haplorrhini</taxon>
        <taxon>Platyrrhini</taxon>
        <taxon>Cebidae</taxon>
        <taxon>Callitrichinae</taxon>
        <taxon>Callithrix</taxon>
        <taxon>Callithrix</taxon>
    </lineage>
</organism>
<name>U3BCF7_CALJA</name>
<dbReference type="PANTHER" id="PTHR12286">
    <property type="entry name" value="SACCHAROPINE DEHYDROGENASE-LIKE OXIDOREDUCTASE"/>
    <property type="match status" value="1"/>
</dbReference>
<dbReference type="AlphaFoldDB" id="U3BCF7"/>
<dbReference type="Gene3D" id="3.40.50.720">
    <property type="entry name" value="NAD(P)-binding Rossmann-like Domain"/>
    <property type="match status" value="1"/>
</dbReference>
<evidence type="ECO:0000256" key="1">
    <source>
        <dbReference type="ARBA" id="ARBA00038048"/>
    </source>
</evidence>
<keyword evidence="3" id="KW-0472">Membrane</keyword>
<evidence type="ECO:0000256" key="3">
    <source>
        <dbReference type="SAM" id="Phobius"/>
    </source>
</evidence>
<proteinExistence type="evidence at transcript level"/>
<dbReference type="InterPro" id="IPR051276">
    <property type="entry name" value="Saccharopine_DH-like_oxidrdct"/>
</dbReference>
<reference evidence="5" key="1">
    <citation type="journal article" date="2014" name="Gigascience">
        <title>De novo assembly of the common marmoset transcriptome from NextGen mRNA sequences.</title>
        <authorList>
            <person name="Maudhoo M.D."/>
            <person name="Ren D."/>
            <person name="Gradnigo J.S."/>
            <person name="Gibbs R.M."/>
            <person name="Lubker A.C."/>
            <person name="Moriyama E.N."/>
            <person name="French J.A."/>
            <person name="Norgren R.B.Jr."/>
        </authorList>
    </citation>
    <scope>NUCLEOTIDE SEQUENCE</scope>
    <source>
        <tissue evidence="5">Bladder</tissue>
    </source>
</reference>
<keyword evidence="3" id="KW-0812">Transmembrane</keyword>
<evidence type="ECO:0000259" key="4">
    <source>
        <dbReference type="Pfam" id="PF03435"/>
    </source>
</evidence>
<dbReference type="InterPro" id="IPR005097">
    <property type="entry name" value="Sacchrp_dh_NADP-bd"/>
</dbReference>
<dbReference type="EMBL" id="GAMT01007984">
    <property type="protein sequence ID" value="JAB03877.1"/>
    <property type="molecule type" value="mRNA"/>
</dbReference>
<dbReference type="GO" id="GO:0005886">
    <property type="term" value="C:plasma membrane"/>
    <property type="evidence" value="ECO:0007669"/>
    <property type="project" value="TreeGrafter"/>
</dbReference>
<protein>
    <recommendedName>
        <fullName evidence="2">Saccharopine dehydrogenase-like oxidoreductase</fullName>
    </recommendedName>
</protein>
<dbReference type="SUPFAM" id="SSF51735">
    <property type="entry name" value="NAD(P)-binding Rossmann-fold domains"/>
    <property type="match status" value="1"/>
</dbReference>
<feature type="transmembrane region" description="Helical" evidence="3">
    <location>
        <begin position="274"/>
        <end position="300"/>
    </location>
</feature>
<gene>
    <name evidence="5" type="primary">SCCPDH</name>
</gene>
<evidence type="ECO:0000256" key="2">
    <source>
        <dbReference type="ARBA" id="ARBA00039852"/>
    </source>
</evidence>
<feature type="domain" description="Saccharopine dehydrogenase NADP binding" evidence="4">
    <location>
        <begin position="11"/>
        <end position="149"/>
    </location>
</feature>
<dbReference type="PANTHER" id="PTHR12286:SF5">
    <property type="entry name" value="SACCHAROPINE DEHYDROGENASE-LIKE OXIDOREDUCTASE"/>
    <property type="match status" value="1"/>
</dbReference>
<dbReference type="GO" id="GO:0005811">
    <property type="term" value="C:lipid droplet"/>
    <property type="evidence" value="ECO:0007669"/>
    <property type="project" value="TreeGrafter"/>
</dbReference>
<comment type="similarity">
    <text evidence="1">Belongs to the saccharopine dehydrogenase family.</text>
</comment>
<keyword evidence="3" id="KW-1133">Transmembrane helix</keyword>
<dbReference type="FunFam" id="3.40.50.720:FF:000178">
    <property type="entry name" value="Saccharopine dehydrogenase-like oxidoreductase"/>
    <property type="match status" value="1"/>
</dbReference>
<dbReference type="Pfam" id="PF03435">
    <property type="entry name" value="Sacchrp_dh_NADP"/>
    <property type="match status" value="1"/>
</dbReference>
<dbReference type="GO" id="GO:0005739">
    <property type="term" value="C:mitochondrion"/>
    <property type="evidence" value="ECO:0007669"/>
    <property type="project" value="TreeGrafter"/>
</dbReference>
<dbReference type="GO" id="GO:0009247">
    <property type="term" value="P:glycolipid biosynthetic process"/>
    <property type="evidence" value="ECO:0007669"/>
    <property type="project" value="TreeGrafter"/>
</dbReference>
<sequence length="429" mass="47100">MVTAERPFHLVVFGASGFTGQFVTEEVAREQVDPERSSPLPWAVAGRSREKLQRVLERAALKLGRPTLSSEVGIIICDIANPASLEEMAKQAAVVLNCVGPYRFYGEPVIKACIENGASCIDISGEPQFLELMQWKYHEKAAEKGVYIIGSSGFDSIPADLGVIYTRNKMNGTLTAVESFITIHSGPEGLSIHDGTWKSAVYGFGDQSSLKKLRNASNLKPVPLVGPKLKRRWPISYCRELKSYSIPFMGSDVSVVRRTQRYLYENFEESPVQYAAYVAVGGITSVIKLMFAGLFFLFFVRFGIGRQLLIKFPWFFSFGYFSKQGPTQKQLDAASFTLTFFGQGYGQDIGADKNKPNLKICTQVKGPEAGYVATPIAMVQAAMTLLNDASDLPKAGGVFTPGAAFSKTKLIDRLNKHGIEFSVISSSEV</sequence>
<dbReference type="InterPro" id="IPR036291">
    <property type="entry name" value="NAD(P)-bd_dom_sf"/>
</dbReference>
<accession>U3BCF7</accession>